<dbReference type="PROSITE" id="PS50011">
    <property type="entry name" value="PROTEIN_KINASE_DOM"/>
    <property type="match status" value="1"/>
</dbReference>
<keyword evidence="12" id="KW-0408">Iron</keyword>
<dbReference type="GO" id="GO:0006120">
    <property type="term" value="P:mitochondrial electron transport, NADH to ubiquinone"/>
    <property type="evidence" value="ECO:0007669"/>
    <property type="project" value="TreeGrafter"/>
</dbReference>
<evidence type="ECO:0000256" key="23">
    <source>
        <dbReference type="SAM" id="MobiDB-lite"/>
    </source>
</evidence>
<feature type="region of interest" description="Disordered" evidence="23">
    <location>
        <begin position="35"/>
        <end position="54"/>
    </location>
</feature>
<evidence type="ECO:0000256" key="6">
    <source>
        <dbReference type="ARBA" id="ARBA00022485"/>
    </source>
</evidence>
<dbReference type="Gene3D" id="3.40.50.11540">
    <property type="entry name" value="NADH-ubiquinone oxidoreductase 51kDa subunit"/>
    <property type="match status" value="1"/>
</dbReference>
<comment type="similarity">
    <text evidence="4">Belongs to the complex I 51 kDa subunit family.</text>
</comment>
<dbReference type="VEuPathDB" id="VectorBase:ASTE003169"/>
<comment type="cofactor">
    <cofactor evidence="2">
        <name>[4Fe-4S] cluster</name>
        <dbReference type="ChEBI" id="CHEBI:49883"/>
    </cofactor>
</comment>
<dbReference type="GO" id="GO:0005524">
    <property type="term" value="F:ATP binding"/>
    <property type="evidence" value="ECO:0007669"/>
    <property type="project" value="InterPro"/>
</dbReference>
<evidence type="ECO:0000256" key="4">
    <source>
        <dbReference type="ARBA" id="ARBA00007523"/>
    </source>
</evidence>
<dbReference type="InterPro" id="IPR011009">
    <property type="entry name" value="Kinase-like_dom_sf"/>
</dbReference>
<dbReference type="PANTHER" id="PTHR11780">
    <property type="entry name" value="NADH-UBIQUINONE OXIDOREDUCTASE FLAVOPROTEIN 1 NDUFV1"/>
    <property type="match status" value="1"/>
</dbReference>
<keyword evidence="10" id="KW-0479">Metal-binding</keyword>
<dbReference type="GO" id="GO:0005739">
    <property type="term" value="C:mitochondrion"/>
    <property type="evidence" value="ECO:0007669"/>
    <property type="project" value="UniProtKB-ARBA"/>
</dbReference>
<evidence type="ECO:0000256" key="2">
    <source>
        <dbReference type="ARBA" id="ARBA00001966"/>
    </source>
</evidence>
<comment type="subcellular location">
    <subcellularLocation>
        <location evidence="3">Cytoplasm</location>
        <location evidence="3">Cytoskeleton</location>
    </subcellularLocation>
</comment>
<dbReference type="VEuPathDB" id="VectorBase:ASTE003168"/>
<dbReference type="GO" id="GO:0005856">
    <property type="term" value="C:cytoskeleton"/>
    <property type="evidence" value="ECO:0007669"/>
    <property type="project" value="UniProtKB-SubCell"/>
</dbReference>
<dbReference type="Pfam" id="PF00069">
    <property type="entry name" value="Pkinase"/>
    <property type="match status" value="1"/>
</dbReference>
<dbReference type="FunFam" id="3.10.20.600:FF:000001">
    <property type="entry name" value="NADH dehydrogenase [ubiquinone] flavoprotein 1, mitochondrial"/>
    <property type="match status" value="1"/>
</dbReference>
<dbReference type="PANTHER" id="PTHR11780:SF10">
    <property type="entry name" value="NADH DEHYDROGENASE [UBIQUINONE] FLAVOPROTEIN 1, MITOCHONDRIAL"/>
    <property type="match status" value="1"/>
</dbReference>
<dbReference type="NCBIfam" id="NF010120">
    <property type="entry name" value="PRK13596.1"/>
    <property type="match status" value="1"/>
</dbReference>
<dbReference type="VEuPathDB" id="VectorBase:ASTEI20_044222"/>
<evidence type="ECO:0000256" key="3">
    <source>
        <dbReference type="ARBA" id="ARBA00004245"/>
    </source>
</evidence>
<dbReference type="FunFam" id="3.30.200.20:FF:000253">
    <property type="entry name" value="tribbles homolog 2"/>
    <property type="match status" value="1"/>
</dbReference>
<dbReference type="GO" id="GO:0051539">
    <property type="term" value="F:4 iron, 4 sulfur cluster binding"/>
    <property type="evidence" value="ECO:0007669"/>
    <property type="project" value="UniProtKB-KW"/>
</dbReference>
<feature type="compositionally biased region" description="Low complexity" evidence="23">
    <location>
        <begin position="641"/>
        <end position="657"/>
    </location>
</feature>
<feature type="region of interest" description="Disordered" evidence="23">
    <location>
        <begin position="581"/>
        <end position="658"/>
    </location>
</feature>
<dbReference type="InterPro" id="IPR019575">
    <property type="entry name" value="Nuop51_4Fe4S-bd"/>
</dbReference>
<dbReference type="InterPro" id="IPR054765">
    <property type="entry name" value="SLBB_dom"/>
</dbReference>
<dbReference type="STRING" id="30069.A0A182Y655"/>
<evidence type="ECO:0000256" key="1">
    <source>
        <dbReference type="ARBA" id="ARBA00001917"/>
    </source>
</evidence>
<reference evidence="25" key="1">
    <citation type="journal article" date="2014" name="Genome Biol.">
        <title>Genome analysis of a major urban malaria vector mosquito, Anopheles stephensi.</title>
        <authorList>
            <person name="Jiang X."/>
            <person name="Peery A."/>
            <person name="Hall A.B."/>
            <person name="Sharma A."/>
            <person name="Chen X.G."/>
            <person name="Waterhouse R.M."/>
            <person name="Komissarov A."/>
            <person name="Riehle M.M."/>
            <person name="Shouche Y."/>
            <person name="Sharakhova M.V."/>
            <person name="Lawson D."/>
            <person name="Pakpour N."/>
            <person name="Arensburger P."/>
            <person name="Davidson V.L."/>
            <person name="Eiglmeier K."/>
            <person name="Emrich S."/>
            <person name="George P."/>
            <person name="Kennedy R.C."/>
            <person name="Mane S.P."/>
            <person name="Maslen G."/>
            <person name="Oringanje C."/>
            <person name="Qi Y."/>
            <person name="Settlage R."/>
            <person name="Tojo M."/>
            <person name="Tubio J.M."/>
            <person name="Unger M.F."/>
            <person name="Wang B."/>
            <person name="Vernick K.D."/>
            <person name="Ribeiro J.M."/>
            <person name="James A.A."/>
            <person name="Michel K."/>
            <person name="Riehle M.A."/>
            <person name="Luckhart S."/>
            <person name="Sharakhov I.V."/>
            <person name="Tu Z."/>
        </authorList>
    </citation>
    <scope>NUCLEOTIDE SEQUENCE [LARGE SCALE GENOMIC DNA]</scope>
    <source>
        <strain evidence="25">Indian</strain>
    </source>
</reference>
<comment type="similarity">
    <text evidence="19">Belongs to the protein kinase superfamily. CAMK Ser/Thr protein kinase family. Tribbles subfamily.</text>
</comment>
<keyword evidence="7" id="KW-0963">Cytoplasm</keyword>
<evidence type="ECO:0000256" key="20">
    <source>
        <dbReference type="ARBA" id="ARBA00040638"/>
    </source>
</evidence>
<evidence type="ECO:0000256" key="10">
    <source>
        <dbReference type="ARBA" id="ARBA00022723"/>
    </source>
</evidence>
<dbReference type="InterPro" id="IPR000719">
    <property type="entry name" value="Prot_kinase_dom"/>
</dbReference>
<evidence type="ECO:0000256" key="19">
    <source>
        <dbReference type="ARBA" id="ARBA00038180"/>
    </source>
</evidence>
<dbReference type="InterPro" id="IPR011537">
    <property type="entry name" value="NADH-UbQ_OxRdtase_suF"/>
</dbReference>
<dbReference type="InterPro" id="IPR001949">
    <property type="entry name" value="NADH-UbQ_OxRdtase_51kDa_CS"/>
</dbReference>
<dbReference type="SUPFAM" id="SSF56112">
    <property type="entry name" value="Protein kinase-like (PK-like)"/>
    <property type="match status" value="1"/>
</dbReference>
<dbReference type="SMART" id="SM00928">
    <property type="entry name" value="NADH_4Fe-4S"/>
    <property type="match status" value="1"/>
</dbReference>
<evidence type="ECO:0000256" key="5">
    <source>
        <dbReference type="ARBA" id="ARBA00022402"/>
    </source>
</evidence>
<dbReference type="PROSITE" id="PS00645">
    <property type="entry name" value="COMPLEX1_51K_2"/>
    <property type="match status" value="1"/>
</dbReference>
<dbReference type="GO" id="GO:0051287">
    <property type="term" value="F:NAD binding"/>
    <property type="evidence" value="ECO:0007669"/>
    <property type="project" value="InterPro"/>
</dbReference>
<protein>
    <recommendedName>
        <fullName evidence="5">NADH dehydrogenase [ubiquinone] flavoprotein 1, mitochondrial</fullName>
    </recommendedName>
    <alternativeName>
        <fullName evidence="16">Complex I-51kD</fullName>
    </alternativeName>
    <alternativeName>
        <fullName evidence="17">NADH-ubiquinone oxidoreductase 51 kDa subunit</fullName>
    </alternativeName>
    <alternativeName>
        <fullName evidence="20">Tribbles homolog 2</fullName>
    </alternativeName>
</protein>
<keyword evidence="13" id="KW-0411">Iron-sulfur</keyword>
<dbReference type="FunFam" id="3.40.50.11540:FF:000001">
    <property type="entry name" value="NADH dehydrogenase [ubiquinone] flavoprotein 1, mitochondrial"/>
    <property type="match status" value="1"/>
</dbReference>
<reference evidence="24" key="2">
    <citation type="submission" date="2020-05" db="UniProtKB">
        <authorList>
            <consortium name="EnsemblMetazoa"/>
        </authorList>
    </citation>
    <scope>IDENTIFICATION</scope>
    <source>
        <strain evidence="24">Indian</strain>
    </source>
</reference>
<comment type="cofactor">
    <cofactor evidence="1">
        <name>FMN</name>
        <dbReference type="ChEBI" id="CHEBI:58210"/>
    </cofactor>
</comment>
<evidence type="ECO:0000256" key="13">
    <source>
        <dbReference type="ARBA" id="ARBA00023014"/>
    </source>
</evidence>
<keyword evidence="11" id="KW-1278">Translocase</keyword>
<dbReference type="InterPro" id="IPR050837">
    <property type="entry name" value="ComplexI_51kDa_subunit"/>
</dbReference>
<name>A0A182Y655_ANOST</name>
<dbReference type="Gene3D" id="3.30.200.20">
    <property type="entry name" value="Phosphorylase Kinase, domain 1"/>
    <property type="match status" value="1"/>
</dbReference>
<evidence type="ECO:0000256" key="11">
    <source>
        <dbReference type="ARBA" id="ARBA00022967"/>
    </source>
</evidence>
<dbReference type="Pfam" id="PF01512">
    <property type="entry name" value="Complex1_51K"/>
    <property type="match status" value="1"/>
</dbReference>
<dbReference type="NCBIfam" id="TIGR01959">
    <property type="entry name" value="nuoF_fam"/>
    <property type="match status" value="1"/>
</dbReference>
<keyword evidence="8" id="KW-0285">Flavoprotein</keyword>
<dbReference type="Pfam" id="PF10589">
    <property type="entry name" value="NADH_4Fe-4S"/>
    <property type="match status" value="1"/>
</dbReference>
<dbReference type="FunFam" id="1.10.510.10:FF:000153">
    <property type="entry name" value="Tribbles homolog 2"/>
    <property type="match status" value="1"/>
</dbReference>
<evidence type="ECO:0000256" key="21">
    <source>
        <dbReference type="ARBA" id="ARBA00046881"/>
    </source>
</evidence>
<comment type="subunit">
    <text evidence="21">Core subunit of respiratory chain NADH dehydrogenase (Complex I) which is composed of 45 different subunits. This is a component of the flavoprotein-sulfur (FP) fragment of the enzyme. Interacts with RAB5IF.</text>
</comment>
<comment type="function">
    <text evidence="18">Interacts with MAPK kinases and regulates activation of MAP kinases. Does not display kinase activity.</text>
</comment>
<feature type="region of interest" description="Disordered" evidence="23">
    <location>
        <begin position="965"/>
        <end position="986"/>
    </location>
</feature>
<evidence type="ECO:0000313" key="25">
    <source>
        <dbReference type="Proteomes" id="UP000076408"/>
    </source>
</evidence>
<dbReference type="AlphaFoldDB" id="A0A182Y655"/>
<dbReference type="Gene3D" id="1.10.510.10">
    <property type="entry name" value="Transferase(Phosphotransferase) domain 1"/>
    <property type="match status" value="1"/>
</dbReference>
<evidence type="ECO:0000256" key="18">
    <source>
        <dbReference type="ARBA" id="ARBA00037316"/>
    </source>
</evidence>
<evidence type="ECO:0000313" key="24">
    <source>
        <dbReference type="EnsemblMetazoa" id="ASTEI03941-PA"/>
    </source>
</evidence>
<evidence type="ECO:0000256" key="16">
    <source>
        <dbReference type="ARBA" id="ARBA00030807"/>
    </source>
</evidence>
<sequence length="986" mass="107631">MANALVRINCMPKQQLVALVPAALRNTGVVAGSSSNKQQVRLQSAQASAPPPQTRTKFGGLADQDRIFTNLYGRHDWRLKGALKRGDWYKTKEILLKGTDWILNEIKVSGLRGRGGAGFPTGMKWSFMNKPSDGRPKYLVVNADEGEPGTCKDREIMRHDPHKLIEGCLIAGRAMGARAAYIYIRGEFYNEASNMQLAIAEAYQAGLIGKNACGSGYDFDVFMHRGAGAYICGEETALIESLEGKQGKPRLKPPFPADVGVFGCPTTVSNVETVAVAPTICRRGGVWFASFGRTRNSGTKLFNISGHVNTPCTVEEEMSIPLKELIERHAGGIRGGWDNLLGIIPGGSSTPVIPKSVCEDVLMDFDGLVQAQTSLGTAAIIVMDKSTDIIKAISRLIMFYKHESCGQCTPCREGIAWMNKIMHRFVAGNARPAEIDMLWEISKQIEGHTICALGDGAAWPVQGLIRHFRPEIESRMKQYEQKQATVHLNDLLPRLNKPDDEQVGGAVGYAPVIGNVVPDGTAMVAAGTTVPSSSPEVVQAAPDTGSTAAMDSSSTSFIANSNLAILNRMLSAHMGSGGNGIELGRNGGSGGTSSSSTSTSNKKCPYHRQCSSHHHHLHRHQQHQVLGSSSAGGPLRTRYDGGSASSSSNNGGSPSASYPLRDAISTNVTPPPLNAVILVDRYLLMEPVEGNNLYRCYDIKSHVELVCKIANNPCSNLLTAHFRLDGHRHVNSLHKVIQGNNQTYLLYSPSEGDLHSYVRVRKRLREPEARRLCRQMCEVVKSCHEQGIVLRDLKLRKFVFADRERTQLKLESLEDAVVLDDPAEDLLQDKRGCPAYVSPEILRVNTTYSGKAADMWSLGVILYTMLVGRYPFNDSEHASLFAKISRGQFTVPECLSSKARCMIRALLRRDPEERIASEDVLHHPWLLHDDSKDHAYGLHAASRASTSSAALDDHCVPEWYDPSDVGASSASSSRMHYSTTGDVFDN</sequence>
<dbReference type="VEuPathDB" id="VectorBase:ASTEI20_035315"/>
<dbReference type="VEuPathDB" id="VectorBase:ASTEI03941"/>
<dbReference type="OMA" id="LVRINCM"/>
<dbReference type="SUPFAM" id="SSF142984">
    <property type="entry name" value="Nqo1 middle domain-like"/>
    <property type="match status" value="1"/>
</dbReference>
<evidence type="ECO:0000256" key="22">
    <source>
        <dbReference type="ARBA" id="ARBA00048769"/>
    </source>
</evidence>
<evidence type="ECO:0000256" key="9">
    <source>
        <dbReference type="ARBA" id="ARBA00022643"/>
    </source>
</evidence>
<dbReference type="PROSITE" id="PS00644">
    <property type="entry name" value="COMPLEX1_51K_1"/>
    <property type="match status" value="1"/>
</dbReference>
<dbReference type="SMART" id="SM00220">
    <property type="entry name" value="S_TKc"/>
    <property type="match status" value="1"/>
</dbReference>
<keyword evidence="25" id="KW-1185">Reference proteome</keyword>
<dbReference type="InterPro" id="IPR011538">
    <property type="entry name" value="Nuo51_FMN-bd"/>
</dbReference>
<feature type="region of interest" description="Disordered" evidence="23">
    <location>
        <begin position="533"/>
        <end position="552"/>
    </location>
</feature>
<dbReference type="SUPFAM" id="SSF142019">
    <property type="entry name" value="Nqo1 FMN-binding domain-like"/>
    <property type="match status" value="1"/>
</dbReference>
<dbReference type="InterPro" id="IPR037207">
    <property type="entry name" value="Nuop51_4Fe4S-bd_sf"/>
</dbReference>
<dbReference type="Gene3D" id="1.20.1440.230">
    <property type="entry name" value="NADH-ubiquinone oxidoreductase 51kDa subunit, iron-sulphur binding domain"/>
    <property type="match status" value="1"/>
</dbReference>
<feature type="compositionally biased region" description="Polar residues" evidence="23">
    <location>
        <begin position="974"/>
        <end position="986"/>
    </location>
</feature>
<dbReference type="Pfam" id="PF22461">
    <property type="entry name" value="SLBB_2"/>
    <property type="match status" value="1"/>
</dbReference>
<keyword evidence="15" id="KW-0206">Cytoskeleton</keyword>
<keyword evidence="6" id="KW-0004">4Fe-4S</keyword>
<dbReference type="SUPFAM" id="SSF140490">
    <property type="entry name" value="Nqo1C-terminal domain-like"/>
    <property type="match status" value="1"/>
</dbReference>
<dbReference type="FunFam" id="1.20.1440.230:FF:000001">
    <property type="entry name" value="Mitochondrial NADH dehydrogenase flavoprotein 1"/>
    <property type="match status" value="1"/>
</dbReference>
<dbReference type="GO" id="GO:0004672">
    <property type="term" value="F:protein kinase activity"/>
    <property type="evidence" value="ECO:0007669"/>
    <property type="project" value="InterPro"/>
</dbReference>
<evidence type="ECO:0000256" key="7">
    <source>
        <dbReference type="ARBA" id="ARBA00022490"/>
    </source>
</evidence>
<dbReference type="GO" id="GO:0008137">
    <property type="term" value="F:NADH dehydrogenase (ubiquinone) activity"/>
    <property type="evidence" value="ECO:0007669"/>
    <property type="project" value="UniProtKB-EC"/>
</dbReference>
<accession>A0A182Y655</accession>
<feature type="compositionally biased region" description="Polar residues" evidence="23">
    <location>
        <begin position="35"/>
        <end position="47"/>
    </location>
</feature>
<keyword evidence="14" id="KW-0520">NAD</keyword>
<evidence type="ECO:0000256" key="17">
    <source>
        <dbReference type="ARBA" id="ARBA00030999"/>
    </source>
</evidence>
<keyword evidence="9" id="KW-0288">FMN</keyword>
<evidence type="ECO:0000256" key="15">
    <source>
        <dbReference type="ARBA" id="ARBA00023212"/>
    </source>
</evidence>
<dbReference type="InterPro" id="IPR037225">
    <property type="entry name" value="Nuo51_FMN-bd_sf"/>
</dbReference>
<proteinExistence type="inferred from homology"/>
<feature type="compositionally biased region" description="Gly residues" evidence="23">
    <location>
        <begin position="581"/>
        <end position="591"/>
    </location>
</feature>
<dbReference type="GO" id="GO:0046872">
    <property type="term" value="F:metal ion binding"/>
    <property type="evidence" value="ECO:0007669"/>
    <property type="project" value="UniProtKB-KW"/>
</dbReference>
<dbReference type="GO" id="GO:0010181">
    <property type="term" value="F:FMN binding"/>
    <property type="evidence" value="ECO:0007669"/>
    <property type="project" value="InterPro"/>
</dbReference>
<evidence type="ECO:0000256" key="8">
    <source>
        <dbReference type="ARBA" id="ARBA00022630"/>
    </source>
</evidence>
<evidence type="ECO:0000256" key="12">
    <source>
        <dbReference type="ARBA" id="ARBA00023004"/>
    </source>
</evidence>
<dbReference type="Gene3D" id="3.10.20.600">
    <property type="match status" value="1"/>
</dbReference>
<feature type="compositionally biased region" description="Basic residues" evidence="23">
    <location>
        <begin position="604"/>
        <end position="622"/>
    </location>
</feature>
<dbReference type="Proteomes" id="UP000076408">
    <property type="component" value="Unassembled WGS sequence"/>
</dbReference>
<organism evidence="24 25">
    <name type="scientific">Anopheles stephensi</name>
    <name type="common">Indo-Pakistan malaria mosquito</name>
    <dbReference type="NCBI Taxonomy" id="30069"/>
    <lineage>
        <taxon>Eukaryota</taxon>
        <taxon>Metazoa</taxon>
        <taxon>Ecdysozoa</taxon>
        <taxon>Arthropoda</taxon>
        <taxon>Hexapoda</taxon>
        <taxon>Insecta</taxon>
        <taxon>Pterygota</taxon>
        <taxon>Neoptera</taxon>
        <taxon>Endopterygota</taxon>
        <taxon>Diptera</taxon>
        <taxon>Nematocera</taxon>
        <taxon>Culicoidea</taxon>
        <taxon>Culicidae</taxon>
        <taxon>Anophelinae</taxon>
        <taxon>Anopheles</taxon>
    </lineage>
</organism>
<comment type="catalytic activity">
    <reaction evidence="22">
        <text>a ubiquinone + NADH + 5 H(+)(in) = a ubiquinol + NAD(+) + 4 H(+)(out)</text>
        <dbReference type="Rhea" id="RHEA:29091"/>
        <dbReference type="Rhea" id="RHEA-COMP:9565"/>
        <dbReference type="Rhea" id="RHEA-COMP:9566"/>
        <dbReference type="ChEBI" id="CHEBI:15378"/>
        <dbReference type="ChEBI" id="CHEBI:16389"/>
        <dbReference type="ChEBI" id="CHEBI:17976"/>
        <dbReference type="ChEBI" id="CHEBI:57540"/>
        <dbReference type="ChEBI" id="CHEBI:57945"/>
        <dbReference type="EC" id="7.1.1.2"/>
    </reaction>
    <physiologicalReaction direction="left-to-right" evidence="22">
        <dbReference type="Rhea" id="RHEA:29092"/>
    </physiologicalReaction>
</comment>
<evidence type="ECO:0000256" key="14">
    <source>
        <dbReference type="ARBA" id="ARBA00023027"/>
    </source>
</evidence>
<dbReference type="EnsemblMetazoa" id="ASTEI03941-RA">
    <property type="protein sequence ID" value="ASTEI03941-PA"/>
    <property type="gene ID" value="ASTEI03941"/>
</dbReference>